<comment type="similarity">
    <text evidence="2">Belongs to the CopC family.</text>
</comment>
<evidence type="ECO:0000256" key="4">
    <source>
        <dbReference type="ARBA" id="ARBA00022729"/>
    </source>
</evidence>
<reference evidence="9 10" key="1">
    <citation type="submission" date="2019-06" db="EMBL/GenBank/DDBJ databases">
        <title>Sorghum-associated microbial communities from plants grown in Nebraska, USA.</title>
        <authorList>
            <person name="Schachtman D."/>
        </authorList>
    </citation>
    <scope>NUCLEOTIDE SEQUENCE [LARGE SCALE GENOMIC DNA]</scope>
    <source>
        <strain evidence="9 10">1225</strain>
    </source>
</reference>
<evidence type="ECO:0000256" key="2">
    <source>
        <dbReference type="ARBA" id="ARBA00010509"/>
    </source>
</evidence>
<evidence type="ECO:0000313" key="9">
    <source>
        <dbReference type="EMBL" id="TWF58542.1"/>
    </source>
</evidence>
<evidence type="ECO:0000256" key="3">
    <source>
        <dbReference type="ARBA" id="ARBA00022723"/>
    </source>
</evidence>
<feature type="signal peptide" evidence="7">
    <location>
        <begin position="1"/>
        <end position="24"/>
    </location>
</feature>
<dbReference type="InterPro" id="IPR014756">
    <property type="entry name" value="Ig_E-set"/>
</dbReference>
<dbReference type="Proteomes" id="UP000320653">
    <property type="component" value="Unassembled WGS sequence"/>
</dbReference>
<feature type="domain" description="CopC" evidence="8">
    <location>
        <begin position="25"/>
        <end position="119"/>
    </location>
</feature>
<dbReference type="GO" id="GO:0046688">
    <property type="term" value="P:response to copper ion"/>
    <property type="evidence" value="ECO:0007669"/>
    <property type="project" value="InterPro"/>
</dbReference>
<dbReference type="InterPro" id="IPR014755">
    <property type="entry name" value="Cu-Rt/internalin_Ig-like"/>
</dbReference>
<evidence type="ECO:0000256" key="6">
    <source>
        <dbReference type="ARBA" id="ARBA00023008"/>
    </source>
</evidence>
<dbReference type="OrthoDB" id="9796814at2"/>
<evidence type="ECO:0000256" key="5">
    <source>
        <dbReference type="ARBA" id="ARBA00022764"/>
    </source>
</evidence>
<dbReference type="InterPro" id="IPR032694">
    <property type="entry name" value="CopC/D"/>
</dbReference>
<organism evidence="9 10">
    <name type="scientific">Neorhizobium alkalisoli</name>
    <dbReference type="NCBI Taxonomy" id="528178"/>
    <lineage>
        <taxon>Bacteria</taxon>
        <taxon>Pseudomonadati</taxon>
        <taxon>Pseudomonadota</taxon>
        <taxon>Alphaproteobacteria</taxon>
        <taxon>Hyphomicrobiales</taxon>
        <taxon>Rhizobiaceae</taxon>
        <taxon>Rhizobium/Agrobacterium group</taxon>
        <taxon>Neorhizobium</taxon>
    </lineage>
</organism>
<sequence length="121" mass="12411">MSRIHLAVSLAVSAFLASTGAAFAHAHLHAASPADKAVTAAPTEIDLTFTEELNLAFSGAELLGPDGKAIKLGDGVLMEGGKALMIPISAPLAAGDYKVNWHVLSTDGHKTNGSYGFTVKP</sequence>
<dbReference type="InterPro" id="IPR007348">
    <property type="entry name" value="CopC_dom"/>
</dbReference>
<dbReference type="PANTHER" id="PTHR34820">
    <property type="entry name" value="INNER MEMBRANE PROTEIN YEBZ"/>
    <property type="match status" value="1"/>
</dbReference>
<keyword evidence="3" id="KW-0479">Metal-binding</keyword>
<dbReference type="Gene3D" id="2.60.40.1220">
    <property type="match status" value="1"/>
</dbReference>
<evidence type="ECO:0000256" key="7">
    <source>
        <dbReference type="SAM" id="SignalP"/>
    </source>
</evidence>
<name>A0A561R7H2_9HYPH</name>
<evidence type="ECO:0000313" key="10">
    <source>
        <dbReference type="Proteomes" id="UP000320653"/>
    </source>
</evidence>
<feature type="chain" id="PRO_5021768501" description="CopC domain-containing protein" evidence="7">
    <location>
        <begin position="25"/>
        <end position="121"/>
    </location>
</feature>
<dbReference type="Pfam" id="PF04234">
    <property type="entry name" value="CopC"/>
    <property type="match status" value="1"/>
</dbReference>
<dbReference type="GO" id="GO:0042597">
    <property type="term" value="C:periplasmic space"/>
    <property type="evidence" value="ECO:0007669"/>
    <property type="project" value="UniProtKB-SubCell"/>
</dbReference>
<comment type="caution">
    <text evidence="9">The sequence shown here is derived from an EMBL/GenBank/DDBJ whole genome shotgun (WGS) entry which is preliminary data.</text>
</comment>
<keyword evidence="6" id="KW-0186">Copper</keyword>
<dbReference type="AlphaFoldDB" id="A0A561R7H2"/>
<keyword evidence="10" id="KW-1185">Reference proteome</keyword>
<comment type="subcellular location">
    <subcellularLocation>
        <location evidence="1">Periplasm</location>
    </subcellularLocation>
</comment>
<dbReference type="PANTHER" id="PTHR34820:SF4">
    <property type="entry name" value="INNER MEMBRANE PROTEIN YEBZ"/>
    <property type="match status" value="1"/>
</dbReference>
<dbReference type="EMBL" id="VIWP01000001">
    <property type="protein sequence ID" value="TWF58542.1"/>
    <property type="molecule type" value="Genomic_DNA"/>
</dbReference>
<dbReference type="GO" id="GO:0006825">
    <property type="term" value="P:copper ion transport"/>
    <property type="evidence" value="ECO:0007669"/>
    <property type="project" value="InterPro"/>
</dbReference>
<dbReference type="RefSeq" id="WP_145631762.1">
    <property type="nucleotide sequence ID" value="NZ_VIWP01000001.1"/>
</dbReference>
<gene>
    <name evidence="9" type="ORF">FHW37_101346</name>
</gene>
<dbReference type="GO" id="GO:0005886">
    <property type="term" value="C:plasma membrane"/>
    <property type="evidence" value="ECO:0007669"/>
    <property type="project" value="TreeGrafter"/>
</dbReference>
<dbReference type="NCBIfam" id="NF033814">
    <property type="entry name" value="copper_CopC"/>
    <property type="match status" value="1"/>
</dbReference>
<proteinExistence type="inferred from homology"/>
<dbReference type="GO" id="GO:0005507">
    <property type="term" value="F:copper ion binding"/>
    <property type="evidence" value="ECO:0007669"/>
    <property type="project" value="InterPro"/>
</dbReference>
<keyword evidence="5" id="KW-0574">Periplasm</keyword>
<evidence type="ECO:0000256" key="1">
    <source>
        <dbReference type="ARBA" id="ARBA00004418"/>
    </source>
</evidence>
<dbReference type="SUPFAM" id="SSF81296">
    <property type="entry name" value="E set domains"/>
    <property type="match status" value="1"/>
</dbReference>
<protein>
    <recommendedName>
        <fullName evidence="8">CopC domain-containing protein</fullName>
    </recommendedName>
</protein>
<accession>A0A561R7H2</accession>
<keyword evidence="4 7" id="KW-0732">Signal</keyword>
<dbReference type="InterPro" id="IPR047685">
    <property type="entry name" value="CopC-like"/>
</dbReference>
<evidence type="ECO:0000259" key="8">
    <source>
        <dbReference type="Pfam" id="PF04234"/>
    </source>
</evidence>